<evidence type="ECO:0000256" key="10">
    <source>
        <dbReference type="ARBA" id="ARBA00023136"/>
    </source>
</evidence>
<keyword evidence="7" id="KW-0862">Zinc</keyword>
<evidence type="ECO:0000259" key="12">
    <source>
        <dbReference type="PROSITE" id="PS50106"/>
    </source>
</evidence>
<keyword evidence="6" id="KW-0378">Hydrolase</keyword>
<sequence length="247" mass="26834">MPLLIEHKFKFVNETRQVFVVDVSVNSAADKAGIKNGDSIIKVDGGNISSISELQSIIRSSEGKVLILTLENPVNNKTREVAATPAFSQQLKVPALGVGLGELVVLNYQTLSQKVFSGFIHSYNTIDYSIKVFGQLIGFAVRERDITPVSEGVSGPVGIAQITSQAVSLGAVSTLQLMGLLSLNLAILNILPIPALDGGRFFFIIVEAITRRRVYPKVEKWAHSVGFALLLALIVLITYNDILKLFR</sequence>
<feature type="domain" description="PDZ" evidence="12">
    <location>
        <begin position="18"/>
        <end position="73"/>
    </location>
</feature>
<keyword evidence="4" id="KW-0645">Protease</keyword>
<dbReference type="GO" id="GO:0016020">
    <property type="term" value="C:membrane"/>
    <property type="evidence" value="ECO:0007669"/>
    <property type="project" value="UniProtKB-SubCell"/>
</dbReference>
<evidence type="ECO:0000256" key="9">
    <source>
        <dbReference type="ARBA" id="ARBA00023049"/>
    </source>
</evidence>
<evidence type="ECO:0000256" key="4">
    <source>
        <dbReference type="ARBA" id="ARBA00022670"/>
    </source>
</evidence>
<name>A0A1F5HNH6_9BACT</name>
<dbReference type="AlphaFoldDB" id="A0A1F5HNH6"/>
<dbReference type="PANTHER" id="PTHR42837">
    <property type="entry name" value="REGULATOR OF SIGMA-E PROTEASE RSEP"/>
    <property type="match status" value="1"/>
</dbReference>
<evidence type="ECO:0000256" key="7">
    <source>
        <dbReference type="ARBA" id="ARBA00022833"/>
    </source>
</evidence>
<dbReference type="Pfam" id="PF02163">
    <property type="entry name" value="Peptidase_M50"/>
    <property type="match status" value="1"/>
</dbReference>
<accession>A0A1F5HNH6</accession>
<dbReference type="InterPro" id="IPR036034">
    <property type="entry name" value="PDZ_sf"/>
</dbReference>
<dbReference type="InterPro" id="IPR008915">
    <property type="entry name" value="Peptidase_M50"/>
</dbReference>
<proteinExistence type="inferred from homology"/>
<gene>
    <name evidence="13" type="ORF">A3F45_00325</name>
</gene>
<dbReference type="PANTHER" id="PTHR42837:SF2">
    <property type="entry name" value="MEMBRANE METALLOPROTEASE ARASP2, CHLOROPLASTIC-RELATED"/>
    <property type="match status" value="1"/>
</dbReference>
<evidence type="ECO:0000313" key="14">
    <source>
        <dbReference type="Proteomes" id="UP000178369"/>
    </source>
</evidence>
<comment type="cofactor">
    <cofactor evidence="1">
        <name>Zn(2+)</name>
        <dbReference type="ChEBI" id="CHEBI:29105"/>
    </cofactor>
</comment>
<reference evidence="13 14" key="1">
    <citation type="journal article" date="2016" name="Nat. Commun.">
        <title>Thousands of microbial genomes shed light on interconnected biogeochemical processes in an aquifer system.</title>
        <authorList>
            <person name="Anantharaman K."/>
            <person name="Brown C.T."/>
            <person name="Hug L.A."/>
            <person name="Sharon I."/>
            <person name="Castelle C.J."/>
            <person name="Probst A.J."/>
            <person name="Thomas B.C."/>
            <person name="Singh A."/>
            <person name="Wilkins M.J."/>
            <person name="Karaoz U."/>
            <person name="Brodie E.L."/>
            <person name="Williams K.H."/>
            <person name="Hubbard S.S."/>
            <person name="Banfield J.F."/>
        </authorList>
    </citation>
    <scope>NUCLEOTIDE SEQUENCE [LARGE SCALE GENOMIC DNA]</scope>
</reference>
<dbReference type="Pfam" id="PF17820">
    <property type="entry name" value="PDZ_6"/>
    <property type="match status" value="1"/>
</dbReference>
<evidence type="ECO:0000256" key="3">
    <source>
        <dbReference type="ARBA" id="ARBA00007931"/>
    </source>
</evidence>
<dbReference type="SMART" id="SM00228">
    <property type="entry name" value="PDZ"/>
    <property type="match status" value="1"/>
</dbReference>
<keyword evidence="5 11" id="KW-0812">Transmembrane</keyword>
<keyword evidence="10 11" id="KW-0472">Membrane</keyword>
<dbReference type="InterPro" id="IPR041489">
    <property type="entry name" value="PDZ_6"/>
</dbReference>
<dbReference type="InterPro" id="IPR004387">
    <property type="entry name" value="Pept_M50_Zn"/>
</dbReference>
<evidence type="ECO:0000256" key="2">
    <source>
        <dbReference type="ARBA" id="ARBA00004141"/>
    </source>
</evidence>
<dbReference type="InterPro" id="IPR001478">
    <property type="entry name" value="PDZ"/>
</dbReference>
<keyword evidence="9" id="KW-0482">Metalloprotease</keyword>
<evidence type="ECO:0000256" key="8">
    <source>
        <dbReference type="ARBA" id="ARBA00022989"/>
    </source>
</evidence>
<evidence type="ECO:0000256" key="6">
    <source>
        <dbReference type="ARBA" id="ARBA00022801"/>
    </source>
</evidence>
<comment type="similarity">
    <text evidence="3">Belongs to the peptidase M50B family.</text>
</comment>
<comment type="caution">
    <text evidence="13">The sequence shown here is derived from an EMBL/GenBank/DDBJ whole genome shotgun (WGS) entry which is preliminary data.</text>
</comment>
<organism evidence="13 14">
    <name type="scientific">Candidatus Curtissbacteria bacterium RIFCSPHIGHO2_12_FULL_41_17</name>
    <dbReference type="NCBI Taxonomy" id="1797722"/>
    <lineage>
        <taxon>Bacteria</taxon>
        <taxon>Candidatus Curtissiibacteriota</taxon>
    </lineage>
</organism>
<evidence type="ECO:0000256" key="11">
    <source>
        <dbReference type="SAM" id="Phobius"/>
    </source>
</evidence>
<evidence type="ECO:0000256" key="1">
    <source>
        <dbReference type="ARBA" id="ARBA00001947"/>
    </source>
</evidence>
<dbReference type="PROSITE" id="PS50106">
    <property type="entry name" value="PDZ"/>
    <property type="match status" value="1"/>
</dbReference>
<dbReference type="GO" id="GO:0004222">
    <property type="term" value="F:metalloendopeptidase activity"/>
    <property type="evidence" value="ECO:0007669"/>
    <property type="project" value="InterPro"/>
</dbReference>
<comment type="subcellular location">
    <subcellularLocation>
        <location evidence="2">Membrane</location>
        <topology evidence="2">Multi-pass membrane protein</topology>
    </subcellularLocation>
</comment>
<dbReference type="GO" id="GO:0006508">
    <property type="term" value="P:proteolysis"/>
    <property type="evidence" value="ECO:0007669"/>
    <property type="project" value="UniProtKB-KW"/>
</dbReference>
<dbReference type="EMBL" id="MFBL01000003">
    <property type="protein sequence ID" value="OGE05676.1"/>
    <property type="molecule type" value="Genomic_DNA"/>
</dbReference>
<evidence type="ECO:0000313" key="13">
    <source>
        <dbReference type="EMBL" id="OGE05676.1"/>
    </source>
</evidence>
<keyword evidence="8 11" id="KW-1133">Transmembrane helix</keyword>
<protein>
    <recommendedName>
        <fullName evidence="12">PDZ domain-containing protein</fullName>
    </recommendedName>
</protein>
<dbReference type="Proteomes" id="UP000178369">
    <property type="component" value="Unassembled WGS sequence"/>
</dbReference>
<evidence type="ECO:0000256" key="5">
    <source>
        <dbReference type="ARBA" id="ARBA00022692"/>
    </source>
</evidence>
<dbReference type="Gene3D" id="2.30.42.10">
    <property type="match status" value="1"/>
</dbReference>
<feature type="transmembrane region" description="Helical" evidence="11">
    <location>
        <begin position="221"/>
        <end position="239"/>
    </location>
</feature>
<dbReference type="SUPFAM" id="SSF50156">
    <property type="entry name" value="PDZ domain-like"/>
    <property type="match status" value="1"/>
</dbReference>